<organism evidence="2">
    <name type="scientific">Parrhinotermes aequalis</name>
    <dbReference type="NCBI Taxonomy" id="127380"/>
    <lineage>
        <taxon>Eukaryota</taxon>
        <taxon>Metazoa</taxon>
        <taxon>Ecdysozoa</taxon>
        <taxon>Arthropoda</taxon>
        <taxon>Hexapoda</taxon>
        <taxon>Insecta</taxon>
        <taxon>Pterygota</taxon>
        <taxon>Neoptera</taxon>
        <taxon>Polyneoptera</taxon>
        <taxon>Dictyoptera</taxon>
        <taxon>Blattodea</taxon>
        <taxon>Blattoidea</taxon>
        <taxon>Termitoidae</taxon>
        <taxon>Rhinotermitidae</taxon>
        <taxon>Parrhinotermes</taxon>
    </lineage>
</organism>
<geneLocation type="mitochondrion" evidence="2"/>
<accession>A0A411AT62</accession>
<keyword evidence="1" id="KW-0472">Membrane</keyword>
<keyword evidence="1" id="KW-0812">Transmembrane</keyword>
<proteinExistence type="predicted"/>
<protein>
    <submittedName>
        <fullName evidence="2">ATP synthase F0 subunit 8</fullName>
    </submittedName>
</protein>
<dbReference type="EMBL" id="MK246849">
    <property type="protein sequence ID" value="QAX91197.1"/>
    <property type="molecule type" value="Genomic_DNA"/>
</dbReference>
<dbReference type="AlphaFoldDB" id="A0A411AT62"/>
<evidence type="ECO:0000313" key="2">
    <source>
        <dbReference type="EMBL" id="QAX91197.1"/>
    </source>
</evidence>
<keyword evidence="2" id="KW-0496">Mitochondrion</keyword>
<sequence>MPQMMPTQWMILYMLFMVTYLLFNIMVYYMHTATSKKLITKNYINIGTLNWKW</sequence>
<feature type="transmembrane region" description="Helical" evidence="1">
    <location>
        <begin position="12"/>
        <end position="31"/>
    </location>
</feature>
<reference evidence="2" key="1">
    <citation type="journal article" date="2019" name="Mol. Phylogenet. Evol.">
        <title>Historical biogeography of the termite clade Rhinotermitinae (Blattodea: Isoptera).</title>
        <authorList>
            <person name="Wang M."/>
            <person name="Bucek A."/>
            <person name="Sobotnik J."/>
            <person name="Sillam-Dusses D."/>
            <person name="Evans T.A."/>
            <person name="Roisin Y."/>
            <person name="Lo N."/>
            <person name="Bourguignon T."/>
        </authorList>
    </citation>
    <scope>NUCLEOTIDE SEQUENCE</scope>
    <source>
        <strain evidence="2">Mitochondrion</strain>
    </source>
</reference>
<gene>
    <name evidence="2" type="primary">atp8</name>
</gene>
<evidence type="ECO:0000256" key="1">
    <source>
        <dbReference type="SAM" id="Phobius"/>
    </source>
</evidence>
<keyword evidence="1" id="KW-1133">Transmembrane helix</keyword>
<name>A0A411AT62_9NEOP</name>